<name>A0A6A6GVH4_VIRVR</name>
<feature type="binding site" evidence="6">
    <location>
        <position position="229"/>
    </location>
    <ligand>
        <name>substrate</name>
    </ligand>
</feature>
<keyword evidence="8" id="KW-0808">Transferase</keyword>
<evidence type="ECO:0000256" key="3">
    <source>
        <dbReference type="ARBA" id="ARBA00012922"/>
    </source>
</evidence>
<organism evidence="8 9">
    <name type="scientific">Viridothelium virens</name>
    <name type="common">Speckled blister lichen</name>
    <name type="synonym">Trypethelium virens</name>
    <dbReference type="NCBI Taxonomy" id="1048519"/>
    <lineage>
        <taxon>Eukaryota</taxon>
        <taxon>Fungi</taxon>
        <taxon>Dikarya</taxon>
        <taxon>Ascomycota</taxon>
        <taxon>Pezizomycotina</taxon>
        <taxon>Dothideomycetes</taxon>
        <taxon>Dothideomycetes incertae sedis</taxon>
        <taxon>Trypetheliales</taxon>
        <taxon>Trypetheliaceae</taxon>
        <taxon>Viridothelium</taxon>
    </lineage>
</organism>
<comment type="catalytic activity">
    <reaction evidence="1">
        <text>a monocarboxylic acid amide + H2O = a monocarboxylate + NH4(+)</text>
        <dbReference type="Rhea" id="RHEA:12020"/>
        <dbReference type="ChEBI" id="CHEBI:15377"/>
        <dbReference type="ChEBI" id="CHEBI:28938"/>
        <dbReference type="ChEBI" id="CHEBI:35757"/>
        <dbReference type="ChEBI" id="CHEBI:83628"/>
        <dbReference type="EC" id="3.5.1.4"/>
    </reaction>
</comment>
<dbReference type="InterPro" id="IPR023631">
    <property type="entry name" value="Amidase_dom"/>
</dbReference>
<gene>
    <name evidence="8" type="ORF">EV356DRAFT_493465</name>
</gene>
<dbReference type="SUPFAM" id="SSF75304">
    <property type="entry name" value="Amidase signature (AS) enzymes"/>
    <property type="match status" value="1"/>
</dbReference>
<dbReference type="OrthoDB" id="6428749at2759"/>
<feature type="active site" description="Charge relay system" evidence="5">
    <location>
        <position position="229"/>
    </location>
</feature>
<proteinExistence type="inferred from homology"/>
<feature type="domain" description="Amidase" evidence="7">
    <location>
        <begin position="99"/>
        <end position="567"/>
    </location>
</feature>
<dbReference type="GO" id="GO:0016740">
    <property type="term" value="F:transferase activity"/>
    <property type="evidence" value="ECO:0007669"/>
    <property type="project" value="UniProtKB-KW"/>
</dbReference>
<keyword evidence="9" id="KW-1185">Reference proteome</keyword>
<dbReference type="PIRSF" id="PIRSF001221">
    <property type="entry name" value="Amidase_fungi"/>
    <property type="match status" value="1"/>
</dbReference>
<feature type="binding site" evidence="6">
    <location>
        <position position="203"/>
    </location>
    <ligand>
        <name>substrate</name>
    </ligand>
</feature>
<feature type="active site" description="Charge relay system" evidence="5">
    <location>
        <position position="154"/>
    </location>
</feature>
<feature type="active site" description="Acyl-ester intermediate" evidence="5">
    <location>
        <position position="253"/>
    </location>
</feature>
<evidence type="ECO:0000256" key="2">
    <source>
        <dbReference type="ARBA" id="ARBA00009199"/>
    </source>
</evidence>
<evidence type="ECO:0000256" key="6">
    <source>
        <dbReference type="PIRSR" id="PIRSR001221-2"/>
    </source>
</evidence>
<evidence type="ECO:0000313" key="9">
    <source>
        <dbReference type="Proteomes" id="UP000800092"/>
    </source>
</evidence>
<dbReference type="PANTHER" id="PTHR46072">
    <property type="entry name" value="AMIDASE-RELATED-RELATED"/>
    <property type="match status" value="1"/>
</dbReference>
<accession>A0A6A6GVH4</accession>
<dbReference type="EMBL" id="ML991858">
    <property type="protein sequence ID" value="KAF2229619.1"/>
    <property type="molecule type" value="Genomic_DNA"/>
</dbReference>
<sequence length="588" mass="64892">METVRSTITAVTSPVVDSLLPSSRPAKPWQEVAKEAQEHRDQTIAAVQPDIPNVPDELPLNVTAIPTQLLTAEELEITGQTAEQLLPKLASGKLSSVAVVNAFLRRAGLAQKLTNCITELLPHRALSRAAYLDDYLATHGRPIGPLHGLPISVKEHIGIRGLDLNAGFVSCRGEIASQTAHILQILHNAGAVFHARTTEPQTLMHLETSSNLYGETVNPFNRALTCGGSSGGEGALLALKGSCLGIGTDIGGSIRSPAGNNGVYGLRPTSFRLPIDGWKATMAGAEAIIPVIGPLSRSLEGLKIFMTVILDAKPWLKEPSLVPFGWREGLQVGWFGWRSEKRRLKIAVLWDDEVVKPHPPVTRALNEVVEKLRHKEGITIVDWKPFKHDLAWDVVASLYFCDGAADESSCINASGEPWRPLSNFIITDNAHVKEHTIFSLWEWTIKREEYKSKYAELWNQTASNYKAPLESLRDMVDVILCPVGPGAAPPLDCARYWGYTSQWNLLDYPAVVFPAIQADPEIDKADEGYISRNEQDEYNHKLYEPEEYRDAPVSLQLVARRYEDEKVMEALEIIRGTIDLPFSKGLSD</sequence>
<dbReference type="GO" id="GO:0004040">
    <property type="term" value="F:amidase activity"/>
    <property type="evidence" value="ECO:0007669"/>
    <property type="project" value="UniProtKB-EC"/>
</dbReference>
<dbReference type="AlphaFoldDB" id="A0A6A6GVH4"/>
<dbReference type="PANTHER" id="PTHR46072:SF4">
    <property type="entry name" value="AMIDASE C550.07-RELATED"/>
    <property type="match status" value="1"/>
</dbReference>
<comment type="similarity">
    <text evidence="2">Belongs to the amidase family.</text>
</comment>
<dbReference type="Gene3D" id="3.90.1300.10">
    <property type="entry name" value="Amidase signature (AS) domain"/>
    <property type="match status" value="1"/>
</dbReference>
<dbReference type="PROSITE" id="PS00571">
    <property type="entry name" value="AMIDASES"/>
    <property type="match status" value="1"/>
</dbReference>
<feature type="binding site" evidence="6">
    <location>
        <begin position="250"/>
        <end position="253"/>
    </location>
    <ligand>
        <name>substrate</name>
    </ligand>
</feature>
<dbReference type="InterPro" id="IPR020556">
    <property type="entry name" value="Amidase_CS"/>
</dbReference>
<reference evidence="8" key="1">
    <citation type="journal article" date="2020" name="Stud. Mycol.">
        <title>101 Dothideomycetes genomes: a test case for predicting lifestyles and emergence of pathogens.</title>
        <authorList>
            <person name="Haridas S."/>
            <person name="Albert R."/>
            <person name="Binder M."/>
            <person name="Bloem J."/>
            <person name="Labutti K."/>
            <person name="Salamov A."/>
            <person name="Andreopoulos B."/>
            <person name="Baker S."/>
            <person name="Barry K."/>
            <person name="Bills G."/>
            <person name="Bluhm B."/>
            <person name="Cannon C."/>
            <person name="Castanera R."/>
            <person name="Culley D."/>
            <person name="Daum C."/>
            <person name="Ezra D."/>
            <person name="Gonzalez J."/>
            <person name="Henrissat B."/>
            <person name="Kuo A."/>
            <person name="Liang C."/>
            <person name="Lipzen A."/>
            <person name="Lutzoni F."/>
            <person name="Magnuson J."/>
            <person name="Mondo S."/>
            <person name="Nolan M."/>
            <person name="Ohm R."/>
            <person name="Pangilinan J."/>
            <person name="Park H.-J."/>
            <person name="Ramirez L."/>
            <person name="Alfaro M."/>
            <person name="Sun H."/>
            <person name="Tritt A."/>
            <person name="Yoshinaga Y."/>
            <person name="Zwiers L.-H."/>
            <person name="Turgeon B."/>
            <person name="Goodwin S."/>
            <person name="Spatafora J."/>
            <person name="Crous P."/>
            <person name="Grigoriev I."/>
        </authorList>
    </citation>
    <scope>NUCLEOTIDE SEQUENCE</scope>
    <source>
        <strain evidence="8">Tuck. ex Michener</strain>
    </source>
</reference>
<evidence type="ECO:0000259" key="7">
    <source>
        <dbReference type="Pfam" id="PF01425"/>
    </source>
</evidence>
<dbReference type="InterPro" id="IPR036928">
    <property type="entry name" value="AS_sf"/>
</dbReference>
<protein>
    <recommendedName>
        <fullName evidence="3">amidase</fullName>
        <ecNumber evidence="3">3.5.1.4</ecNumber>
    </recommendedName>
</protein>
<dbReference type="Pfam" id="PF01425">
    <property type="entry name" value="Amidase"/>
    <property type="match status" value="1"/>
</dbReference>
<evidence type="ECO:0000256" key="4">
    <source>
        <dbReference type="ARBA" id="ARBA00022801"/>
    </source>
</evidence>
<keyword evidence="4" id="KW-0378">Hydrolase</keyword>
<evidence type="ECO:0000256" key="1">
    <source>
        <dbReference type="ARBA" id="ARBA00001311"/>
    </source>
</evidence>
<evidence type="ECO:0000313" key="8">
    <source>
        <dbReference type="EMBL" id="KAF2229619.1"/>
    </source>
</evidence>
<dbReference type="Proteomes" id="UP000800092">
    <property type="component" value="Unassembled WGS sequence"/>
</dbReference>
<dbReference type="EC" id="3.5.1.4" evidence="3"/>
<evidence type="ECO:0000256" key="5">
    <source>
        <dbReference type="PIRSR" id="PIRSR001221-1"/>
    </source>
</evidence>